<dbReference type="Gene3D" id="2.130.10.10">
    <property type="entry name" value="YVTN repeat-like/Quinoprotein amine dehydrogenase"/>
    <property type="match status" value="3"/>
</dbReference>
<gene>
    <name evidence="2" type="ORF">DHA2_150714</name>
</gene>
<dbReference type="VEuPathDB" id="GiardiaDB:GL50581_4276"/>
<reference evidence="3" key="1">
    <citation type="submission" date="2012-02" db="EMBL/GenBank/DDBJ databases">
        <title>Genome sequencing of Giardia lamblia Genotypes A2 and B isolates (DH and GS) and comparative analysis with the genomes of Genotypes A1 and E (WB and Pig).</title>
        <authorList>
            <person name="Adam R."/>
            <person name="Dahlstrom E."/>
            <person name="Martens C."/>
            <person name="Bruno D."/>
            <person name="Barbian K."/>
            <person name="Porcella S.F."/>
            <person name="Nash T."/>
        </authorList>
    </citation>
    <scope>NUCLEOTIDE SEQUENCE</scope>
    <source>
        <strain evidence="3">DH</strain>
    </source>
</reference>
<evidence type="ECO:0000313" key="2">
    <source>
        <dbReference type="EMBL" id="ESU37948.1"/>
    </source>
</evidence>
<dbReference type="Pfam" id="PF00400">
    <property type="entry name" value="WD40"/>
    <property type="match status" value="2"/>
</dbReference>
<dbReference type="SUPFAM" id="SSF50978">
    <property type="entry name" value="WD40 repeat-like"/>
    <property type="match status" value="2"/>
</dbReference>
<keyword evidence="1" id="KW-0853">WD repeat</keyword>
<evidence type="ECO:0000313" key="3">
    <source>
        <dbReference type="Proteomes" id="UP000018320"/>
    </source>
</evidence>
<protein>
    <submittedName>
        <fullName evidence="2">Putative WD-repeat family protein</fullName>
    </submittedName>
</protein>
<dbReference type="EMBL" id="AHGT01000019">
    <property type="protein sequence ID" value="ESU37948.1"/>
    <property type="molecule type" value="Genomic_DNA"/>
</dbReference>
<evidence type="ECO:0000256" key="1">
    <source>
        <dbReference type="PROSITE-ProRule" id="PRU00221"/>
    </source>
</evidence>
<reference evidence="2 3" key="2">
    <citation type="journal article" date="2013" name="Genome Biol. Evol.">
        <title>Genome sequencing of Giardia lamblia genotypes A2 and B isolates (DH and GS) and comparative analysis with the genomes of genotypes A1 and E (WB and Pig).</title>
        <authorList>
            <person name="Adam R.D."/>
            <person name="Dahlstrom E.W."/>
            <person name="Martens C.A."/>
            <person name="Bruno D.P."/>
            <person name="Barbian K.D."/>
            <person name="Ricklefs S.M."/>
            <person name="Hernandez M.M."/>
            <person name="Narla N.P."/>
            <person name="Patel R.B."/>
            <person name="Porcella S.F."/>
            <person name="Nash T.E."/>
        </authorList>
    </citation>
    <scope>NUCLEOTIDE SEQUENCE [LARGE SCALE GENOMIC DNA]</scope>
    <source>
        <strain evidence="2 3">DH</strain>
    </source>
</reference>
<dbReference type="PROSITE" id="PS50294">
    <property type="entry name" value="WD_REPEATS_REGION"/>
    <property type="match status" value="1"/>
</dbReference>
<organism evidence="2 3">
    <name type="scientific">Giardia intestinalis</name>
    <name type="common">Giardia lamblia</name>
    <dbReference type="NCBI Taxonomy" id="5741"/>
    <lineage>
        <taxon>Eukaryota</taxon>
        <taxon>Metamonada</taxon>
        <taxon>Diplomonadida</taxon>
        <taxon>Hexamitidae</taxon>
        <taxon>Giardiinae</taxon>
        <taxon>Giardia</taxon>
    </lineage>
</organism>
<dbReference type="Proteomes" id="UP000018320">
    <property type="component" value="Unassembled WGS sequence"/>
</dbReference>
<accession>V6TG80</accession>
<dbReference type="InterPro" id="IPR001680">
    <property type="entry name" value="WD40_rpt"/>
</dbReference>
<dbReference type="VEuPathDB" id="GiardiaDB:QR46_4479"/>
<dbReference type="VEuPathDB" id="GiardiaDB:GL50803_0017541"/>
<dbReference type="PANTHER" id="PTHR44464">
    <property type="entry name" value="WD REPEAT-CONTAINING PROTEIN 17"/>
    <property type="match status" value="1"/>
</dbReference>
<feature type="repeat" description="WD" evidence="1">
    <location>
        <begin position="802"/>
        <end position="835"/>
    </location>
</feature>
<name>V6TG80_GIAIN</name>
<proteinExistence type="predicted"/>
<dbReference type="InterPro" id="IPR036322">
    <property type="entry name" value="WD40_repeat_dom_sf"/>
</dbReference>
<dbReference type="VEuPathDB" id="GiardiaDB:DHA2_150714"/>
<dbReference type="InterPro" id="IPR015943">
    <property type="entry name" value="WD40/YVTN_repeat-like_dom_sf"/>
</dbReference>
<dbReference type="PANTHER" id="PTHR44464:SF1">
    <property type="entry name" value="WD REPEAT-CONTAINING PROTEIN 17"/>
    <property type="match status" value="1"/>
</dbReference>
<feature type="non-terminal residue" evidence="2">
    <location>
        <position position="1"/>
    </location>
</feature>
<feature type="repeat" description="WD" evidence="1">
    <location>
        <begin position="727"/>
        <end position="769"/>
    </location>
</feature>
<sequence>VSAEEASSVARLLWLLHSYLKKMQEWQCTHPGCGLYTPNTISCYDRYAIYASTTTVVILDIPFRRHISSFTSKSGISAIACNTKGVLAAIMRSGECTFFQVPHLTHPINTVQVGLKIYDEDYASRSSSVPCFDVADFAGAGDRYLVLVSRLHDILGILDTETNKVVHTSLPDYLHTNILRVIKFESAQVGIQTRDNPSSGILLGGLLSGRLFMLQKGAEALYAAISSDDYQALTTDKQRYKFLGLDLKADTQLPVGYNAYQLATNTGVKLTSNSAAMIYLTPGLLQFGVNYSSALSVDVDPFNQNFSRLVLSVYSCGTLLLHDFVPVPTRLTGRRKIDGVRCACFLRHKPGLIAIGFSSGIIKICNINVLAKTLDDTECTELSVNEVHHTIVVSRGLDILALRYSEPLQKEGGTNLYGDNDFLSIDSFFQGSSLDGAHSPTSPTKRASMTITYLVGCTSTGSIFSIDCNQYTINHKTDPSHIESILDVCYHEELTKFYISLSADCTAKLWRIDSTGTSLEGQFGSIGGNHITNMGKNASISEASITTGLKVDGGAVDTSRFLGPLICASWDPRPASCLALLSSHNGASAIVDVWRGSIYAVLETHAGRVISNAWTNSYGCLCATSSLDGKARIYPFNRSVQLGLSTTGFTSADFTKNYIEFVSGRFPLYGLAFSPYFPLLACASEDGKVHIYDVGYLNMDESAIRSRASELNLKLSKLVPVPHLGSFKAHDSGCFKVVFHPLIADILATSSHDGTIRVFRLSFGTPISTGPILLSDDSCPADIVPESKRSQASLRISAISTLKGHTSRVRPLKFHPELPHILFSGSWDTTIRAWNWLAGIELACFSFKSDVYGISISPSYPFEMVVSSRDVTIRRIHIRGMELGQRAMMHATLGALSAFFAQNKAKPGSRDYTLEDVAEYLTDASSTEAQGLILNAYNSICRIATEEPLLYHNFKKSYSSTNGSELSHALALLAGSASKERGELLATTLNTSSKDALASSELLPVQLSPNRIFGAILSLFYPVDAGILQLMKLFDYLLFASTDVFSPKRVVTHELALQEFLVTDGIVATGPVLLWEALNLAKLCMKSLTSSKAPIYETDPGFSKTKYQFYEFVRKQPTLKSEAYRHQFLIALKLFVALGDVPCMMELFKYLRADKYLTMLMPLLPTPEARQELASTITETVAPTSLQVRMNLKEMITPLIELIILGQIVHTLTGSYSLIRQACYECCVSGETTLAKIIAYKVEDTDLSLHLRTLIMYHTAMNFLANGKSIKAALELVAENNAKLACRILALTGEAFPAALLTLSDPLQGDFMSIYGAAELVIQSSLGSEMLDLLLSAARGRQATARPVDCYGIYLPSWFSFIHAGRILRGLYYVKTLLLAKTYFPYDTASDRDSADALADTELVEINLYGKSPRELFQSGSELLDPHSLSVYIGRAYRLASHPSAPSIVHAIEHVFGALTAKINAFVLAALRDPKWELQSIELACLYNLIRGYPLSPVELSTQTAAVLSYYLGGVAALRVGLFSVARDLICSCSKLLERYSDVQFAVSNVISTDSLKEYKDMALFCVTGNEALCSNSETLNEWRRRRQSYLDHGEHTPEALLISRSSTVSALRCIFSPFTGKSMVLPVLTLMPSADNV</sequence>
<dbReference type="PROSITE" id="PS50082">
    <property type="entry name" value="WD_REPEATS_2"/>
    <property type="match status" value="2"/>
</dbReference>
<dbReference type="SMART" id="SM00320">
    <property type="entry name" value="WD40"/>
    <property type="match status" value="7"/>
</dbReference>
<comment type="caution">
    <text evidence="2">The sequence shown here is derived from an EMBL/GenBank/DDBJ whole genome shotgun (WGS) entry which is preliminary data.</text>
</comment>